<proteinExistence type="predicted"/>
<reference evidence="1" key="1">
    <citation type="submission" date="2018-02" db="EMBL/GenBank/DDBJ databases">
        <title>Rhizophora mucronata_Transcriptome.</title>
        <authorList>
            <person name="Meera S.P."/>
            <person name="Sreeshan A."/>
            <person name="Augustine A."/>
        </authorList>
    </citation>
    <scope>NUCLEOTIDE SEQUENCE</scope>
    <source>
        <tissue evidence="1">Leaf</tissue>
    </source>
</reference>
<protein>
    <submittedName>
        <fullName evidence="1">Uncharacterized protein</fullName>
    </submittedName>
</protein>
<evidence type="ECO:0000313" key="1">
    <source>
        <dbReference type="EMBL" id="MBX48246.1"/>
    </source>
</evidence>
<dbReference type="EMBL" id="GGEC01067762">
    <property type="protein sequence ID" value="MBX48246.1"/>
    <property type="molecule type" value="Transcribed_RNA"/>
</dbReference>
<organism evidence="1">
    <name type="scientific">Rhizophora mucronata</name>
    <name type="common">Asiatic mangrove</name>
    <dbReference type="NCBI Taxonomy" id="61149"/>
    <lineage>
        <taxon>Eukaryota</taxon>
        <taxon>Viridiplantae</taxon>
        <taxon>Streptophyta</taxon>
        <taxon>Embryophyta</taxon>
        <taxon>Tracheophyta</taxon>
        <taxon>Spermatophyta</taxon>
        <taxon>Magnoliopsida</taxon>
        <taxon>eudicotyledons</taxon>
        <taxon>Gunneridae</taxon>
        <taxon>Pentapetalae</taxon>
        <taxon>rosids</taxon>
        <taxon>fabids</taxon>
        <taxon>Malpighiales</taxon>
        <taxon>Rhizophoraceae</taxon>
        <taxon>Rhizophora</taxon>
    </lineage>
</organism>
<name>A0A2P2P0G3_RHIMU</name>
<dbReference type="AlphaFoldDB" id="A0A2P2P0G3"/>
<sequence>MICTLKPLPLLRKYRASVQVKDWH</sequence>
<accession>A0A2P2P0G3</accession>